<reference evidence="1" key="2">
    <citation type="submission" date="2021-09" db="EMBL/GenBank/DDBJ databases">
        <authorList>
            <person name="Jia N."/>
            <person name="Wang J."/>
            <person name="Shi W."/>
            <person name="Du L."/>
            <person name="Sun Y."/>
            <person name="Zhan W."/>
            <person name="Jiang J."/>
            <person name="Wang Q."/>
            <person name="Zhang B."/>
            <person name="Ji P."/>
            <person name="Sakyi L.B."/>
            <person name="Cui X."/>
            <person name="Yuan T."/>
            <person name="Jiang B."/>
            <person name="Yang W."/>
            <person name="Lam T.T.-Y."/>
            <person name="Chang Q."/>
            <person name="Ding S."/>
            <person name="Wang X."/>
            <person name="Zhu J."/>
            <person name="Ruan X."/>
            <person name="Zhao L."/>
            <person name="Wei J."/>
            <person name="Que T."/>
            <person name="Du C."/>
            <person name="Cheng J."/>
            <person name="Dai P."/>
            <person name="Han X."/>
            <person name="Huang E."/>
            <person name="Gao Y."/>
            <person name="Liu J."/>
            <person name="Shao H."/>
            <person name="Ye R."/>
            <person name="Li L."/>
            <person name="Wei W."/>
            <person name="Wang X."/>
            <person name="Wang C."/>
            <person name="Huo Q."/>
            <person name="Li W."/>
            <person name="Guo W."/>
            <person name="Chen H."/>
            <person name="Chen S."/>
            <person name="Zhou L."/>
            <person name="Zhou L."/>
            <person name="Ni X."/>
            <person name="Tian J."/>
            <person name="Zhou Y."/>
            <person name="Sheng Y."/>
            <person name="Liu T."/>
            <person name="Pan Y."/>
            <person name="Xia L."/>
            <person name="Li J."/>
            <person name="Zhao F."/>
            <person name="Cao W."/>
        </authorList>
    </citation>
    <scope>NUCLEOTIDE SEQUENCE</scope>
    <source>
        <strain evidence="1">Rsan-2018</strain>
        <tissue evidence="1">Larvae</tissue>
    </source>
</reference>
<organism evidence="1 2">
    <name type="scientific">Rhipicephalus sanguineus</name>
    <name type="common">Brown dog tick</name>
    <name type="synonym">Ixodes sanguineus</name>
    <dbReference type="NCBI Taxonomy" id="34632"/>
    <lineage>
        <taxon>Eukaryota</taxon>
        <taxon>Metazoa</taxon>
        <taxon>Ecdysozoa</taxon>
        <taxon>Arthropoda</taxon>
        <taxon>Chelicerata</taxon>
        <taxon>Arachnida</taxon>
        <taxon>Acari</taxon>
        <taxon>Parasitiformes</taxon>
        <taxon>Ixodida</taxon>
        <taxon>Ixodoidea</taxon>
        <taxon>Ixodidae</taxon>
        <taxon>Rhipicephalinae</taxon>
        <taxon>Rhipicephalus</taxon>
        <taxon>Rhipicephalus</taxon>
    </lineage>
</organism>
<reference evidence="1" key="1">
    <citation type="journal article" date="2020" name="Cell">
        <title>Large-Scale Comparative Analyses of Tick Genomes Elucidate Their Genetic Diversity and Vector Capacities.</title>
        <authorList>
            <consortium name="Tick Genome and Microbiome Consortium (TIGMIC)"/>
            <person name="Jia N."/>
            <person name="Wang J."/>
            <person name="Shi W."/>
            <person name="Du L."/>
            <person name="Sun Y."/>
            <person name="Zhan W."/>
            <person name="Jiang J.F."/>
            <person name="Wang Q."/>
            <person name="Zhang B."/>
            <person name="Ji P."/>
            <person name="Bell-Sakyi L."/>
            <person name="Cui X.M."/>
            <person name="Yuan T.T."/>
            <person name="Jiang B.G."/>
            <person name="Yang W.F."/>
            <person name="Lam T.T."/>
            <person name="Chang Q.C."/>
            <person name="Ding S.J."/>
            <person name="Wang X.J."/>
            <person name="Zhu J.G."/>
            <person name="Ruan X.D."/>
            <person name="Zhao L."/>
            <person name="Wei J.T."/>
            <person name="Ye R.Z."/>
            <person name="Que T.C."/>
            <person name="Du C.H."/>
            <person name="Zhou Y.H."/>
            <person name="Cheng J.X."/>
            <person name="Dai P.F."/>
            <person name="Guo W.B."/>
            <person name="Han X.H."/>
            <person name="Huang E.J."/>
            <person name="Li L.F."/>
            <person name="Wei W."/>
            <person name="Gao Y.C."/>
            <person name="Liu J.Z."/>
            <person name="Shao H.Z."/>
            <person name="Wang X."/>
            <person name="Wang C.C."/>
            <person name="Yang T.C."/>
            <person name="Huo Q.B."/>
            <person name="Li W."/>
            <person name="Chen H.Y."/>
            <person name="Chen S.E."/>
            <person name="Zhou L.G."/>
            <person name="Ni X.B."/>
            <person name="Tian J.H."/>
            <person name="Sheng Y."/>
            <person name="Liu T."/>
            <person name="Pan Y.S."/>
            <person name="Xia L.Y."/>
            <person name="Li J."/>
            <person name="Zhao F."/>
            <person name="Cao W.C."/>
        </authorList>
    </citation>
    <scope>NUCLEOTIDE SEQUENCE</scope>
    <source>
        <strain evidence="1">Rsan-2018</strain>
    </source>
</reference>
<evidence type="ECO:0000313" key="1">
    <source>
        <dbReference type="EMBL" id="KAH7948522.1"/>
    </source>
</evidence>
<evidence type="ECO:0000313" key="2">
    <source>
        <dbReference type="Proteomes" id="UP000821837"/>
    </source>
</evidence>
<name>A0A9D4PRU5_RHISA</name>
<gene>
    <name evidence="1" type="ORF">HPB52_024079</name>
</gene>
<dbReference type="AlphaFoldDB" id="A0A9D4PRU5"/>
<dbReference type="Proteomes" id="UP000821837">
    <property type="component" value="Chromosome 6"/>
</dbReference>
<keyword evidence="2" id="KW-1185">Reference proteome</keyword>
<dbReference type="EMBL" id="JABSTV010001252">
    <property type="protein sequence ID" value="KAH7948522.1"/>
    <property type="molecule type" value="Genomic_DNA"/>
</dbReference>
<sequence>MAADEADLQPLFTLSRVAANRQQFEAADVKEKKLAFPRNVPVAQEAVAVVNWLGPESLLSVLVKAFGVLQHRGLIERMVVGFPNHHACLLLV</sequence>
<accession>A0A9D4PRU5</accession>
<protein>
    <submittedName>
        <fullName evidence="1">Uncharacterized protein</fullName>
    </submittedName>
</protein>
<comment type="caution">
    <text evidence="1">The sequence shown here is derived from an EMBL/GenBank/DDBJ whole genome shotgun (WGS) entry which is preliminary data.</text>
</comment>
<proteinExistence type="predicted"/>